<keyword evidence="3" id="KW-1185">Reference proteome</keyword>
<feature type="compositionally biased region" description="Basic and acidic residues" evidence="1">
    <location>
        <begin position="34"/>
        <end position="47"/>
    </location>
</feature>
<evidence type="ECO:0000256" key="1">
    <source>
        <dbReference type="SAM" id="MobiDB-lite"/>
    </source>
</evidence>
<evidence type="ECO:0000313" key="2">
    <source>
        <dbReference type="EMBL" id="QKW52967.1"/>
    </source>
</evidence>
<dbReference type="AlphaFoldDB" id="A0A7H8NEP5"/>
<name>A0A7H8NEP5_9ACTN</name>
<dbReference type="RefSeq" id="WP_176164677.1">
    <property type="nucleotide sequence ID" value="NZ_CP054929.1"/>
</dbReference>
<organism evidence="2 3">
    <name type="scientific">Streptomyces buecherae</name>
    <dbReference type="NCBI Taxonomy" id="2763006"/>
    <lineage>
        <taxon>Bacteria</taxon>
        <taxon>Bacillati</taxon>
        <taxon>Actinomycetota</taxon>
        <taxon>Actinomycetes</taxon>
        <taxon>Kitasatosporales</taxon>
        <taxon>Streptomycetaceae</taxon>
        <taxon>Streptomyces</taxon>
    </lineage>
</organism>
<proteinExistence type="predicted"/>
<dbReference type="Proteomes" id="UP000509303">
    <property type="component" value="Chromosome"/>
</dbReference>
<accession>A0A7H8NEP5</accession>
<gene>
    <name evidence="2" type="ORF">HUT08_29325</name>
</gene>
<evidence type="ECO:0000313" key="3">
    <source>
        <dbReference type="Proteomes" id="UP000509303"/>
    </source>
</evidence>
<dbReference type="EMBL" id="CP054929">
    <property type="protein sequence ID" value="QKW52967.1"/>
    <property type="molecule type" value="Genomic_DNA"/>
</dbReference>
<feature type="region of interest" description="Disordered" evidence="1">
    <location>
        <begin position="34"/>
        <end position="61"/>
    </location>
</feature>
<reference evidence="2 3" key="1">
    <citation type="submission" date="2020-06" db="EMBL/GenBank/DDBJ databases">
        <title>Genome mining for natural products.</title>
        <authorList>
            <person name="Zhang B."/>
            <person name="Shi J."/>
            <person name="Ge H."/>
        </authorList>
    </citation>
    <scope>NUCLEOTIDE SEQUENCE [LARGE SCALE GENOMIC DNA]</scope>
    <source>
        <strain evidence="2 3">NA00687</strain>
    </source>
</reference>
<protein>
    <submittedName>
        <fullName evidence="2">Uncharacterized protein</fullName>
    </submittedName>
</protein>
<sequence>MSQGNGHVSPDGAVNSEDVERARAAVHAIVADVKAGHHESGEGRQLHLGEAPDSGVSWPEDDQPRELHVCMGLNSCRHQDAPGTAPMAGMGQCATVVHVCHGEGACRGLGGCGYAGSDYEQAHPGEQACRWNGSCASPINESRVHACGPHKGKSVWKLARKLFEARMYEAGLAFGPSPGQGWPDDVIPPYDVIKKPTHA</sequence>